<organism evidence="1 2">
    <name type="scientific">Beta vulgaris subsp. vulgaris</name>
    <name type="common">Beet</name>
    <dbReference type="NCBI Taxonomy" id="3555"/>
    <lineage>
        <taxon>Eukaryota</taxon>
        <taxon>Viridiplantae</taxon>
        <taxon>Streptophyta</taxon>
        <taxon>Embryophyta</taxon>
        <taxon>Tracheophyta</taxon>
        <taxon>Spermatophyta</taxon>
        <taxon>Magnoliopsida</taxon>
        <taxon>eudicotyledons</taxon>
        <taxon>Gunneridae</taxon>
        <taxon>Pentapetalae</taxon>
        <taxon>Caryophyllales</taxon>
        <taxon>Chenopodiaceae</taxon>
        <taxon>Betoideae</taxon>
        <taxon>Beta</taxon>
    </lineage>
</organism>
<dbReference type="Proteomes" id="UP000035740">
    <property type="component" value="Unassembled WGS sequence"/>
</dbReference>
<evidence type="ECO:0000313" key="2">
    <source>
        <dbReference type="Proteomes" id="UP000035740"/>
    </source>
</evidence>
<name>A0A0J8B8Y4_BETVV</name>
<proteinExistence type="predicted"/>
<keyword evidence="2" id="KW-1185">Reference proteome</keyword>
<evidence type="ECO:0000313" key="1">
    <source>
        <dbReference type="EMBL" id="KMS97431.1"/>
    </source>
</evidence>
<dbReference type="Gramene" id="KMS97431">
    <property type="protein sequence ID" value="KMS97431"/>
    <property type="gene ID" value="BVRB_5g127110"/>
</dbReference>
<sequence>MITSTCTLQLSISTSSIIRLMANCTTTSVSKTPFTIINWSKIRA</sequence>
<dbReference type="EMBL" id="KQ090318">
    <property type="protein sequence ID" value="KMS97431.1"/>
    <property type="molecule type" value="Genomic_DNA"/>
</dbReference>
<dbReference type="AlphaFoldDB" id="A0A0J8B8Y4"/>
<reference evidence="1 2" key="1">
    <citation type="journal article" date="2014" name="Nature">
        <title>The genome of the recently domesticated crop plant sugar beet (Beta vulgaris).</title>
        <authorList>
            <person name="Dohm J.C."/>
            <person name="Minoche A.E."/>
            <person name="Holtgrawe D."/>
            <person name="Capella-Gutierrez S."/>
            <person name="Zakrzewski F."/>
            <person name="Tafer H."/>
            <person name="Rupp O."/>
            <person name="Sorensen T.R."/>
            <person name="Stracke R."/>
            <person name="Reinhardt R."/>
            <person name="Goesmann A."/>
            <person name="Kraft T."/>
            <person name="Schulz B."/>
            <person name="Stadler P.F."/>
            <person name="Schmidt T."/>
            <person name="Gabaldon T."/>
            <person name="Lehrach H."/>
            <person name="Weisshaar B."/>
            <person name="Himmelbauer H."/>
        </authorList>
    </citation>
    <scope>NUCLEOTIDE SEQUENCE [LARGE SCALE GENOMIC DNA]</scope>
    <source>
        <tissue evidence="1">Taproot</tissue>
    </source>
</reference>
<gene>
    <name evidence="1" type="ORF">BVRB_5g127110</name>
</gene>
<accession>A0A0J8B8Y4</accession>
<protein>
    <submittedName>
        <fullName evidence="1">Uncharacterized protein</fullName>
    </submittedName>
</protein>